<dbReference type="InterPro" id="IPR001915">
    <property type="entry name" value="Peptidase_M48"/>
</dbReference>
<keyword evidence="8 10" id="KW-0482">Metalloprotease</keyword>
<evidence type="ECO:0000256" key="8">
    <source>
        <dbReference type="ARBA" id="ARBA00023049"/>
    </source>
</evidence>
<feature type="transmembrane region" description="Helical" evidence="11">
    <location>
        <begin position="272"/>
        <end position="289"/>
    </location>
</feature>
<evidence type="ECO:0000313" key="13">
    <source>
        <dbReference type="EMBL" id="OLZ41868.1"/>
    </source>
</evidence>
<dbReference type="PANTHER" id="PTHR43221">
    <property type="entry name" value="PROTEASE HTPX"/>
    <property type="match status" value="1"/>
</dbReference>
<dbReference type="EMBL" id="LWLN01000001">
    <property type="protein sequence ID" value="OLZ41868.1"/>
    <property type="molecule type" value="Genomic_DNA"/>
</dbReference>
<dbReference type="GO" id="GO:0004222">
    <property type="term" value="F:metalloendopeptidase activity"/>
    <property type="evidence" value="ECO:0007669"/>
    <property type="project" value="InterPro"/>
</dbReference>
<keyword evidence="14" id="KW-1185">Reference proteome</keyword>
<proteinExistence type="inferred from homology"/>
<feature type="transmembrane region" description="Helical" evidence="11">
    <location>
        <begin position="12"/>
        <end position="45"/>
    </location>
</feature>
<keyword evidence="2 10" id="KW-0645">Protease</keyword>
<keyword evidence="9 11" id="KW-0472">Membrane</keyword>
<keyword evidence="3 11" id="KW-0812">Transmembrane</keyword>
<reference evidence="14" key="1">
    <citation type="submission" date="2016-04" db="EMBL/GenBank/DDBJ databases">
        <authorList>
            <person name="Chen S.-C."/>
            <person name="Lai M.-C."/>
        </authorList>
    </citation>
    <scope>NUCLEOTIDE SEQUENCE [LARGE SCALE GENOMIC DNA]</scope>
    <source>
        <strain evidence="14">AB14</strain>
    </source>
</reference>
<name>A0A1S8AYC7_9EURY</name>
<keyword evidence="4" id="KW-0479">Metal-binding</keyword>
<feature type="domain" description="Peptidase M48" evidence="12">
    <location>
        <begin position="197"/>
        <end position="407"/>
    </location>
</feature>
<evidence type="ECO:0000256" key="5">
    <source>
        <dbReference type="ARBA" id="ARBA00022801"/>
    </source>
</evidence>
<feature type="transmembrane region" description="Helical" evidence="11">
    <location>
        <begin position="51"/>
        <end position="76"/>
    </location>
</feature>
<comment type="cofactor">
    <cofactor evidence="10">
        <name>Zn(2+)</name>
        <dbReference type="ChEBI" id="CHEBI:29105"/>
    </cofactor>
    <text evidence="10">Binds 1 zinc ion per subunit.</text>
</comment>
<evidence type="ECO:0000256" key="4">
    <source>
        <dbReference type="ARBA" id="ARBA00022723"/>
    </source>
</evidence>
<dbReference type="PANTHER" id="PTHR43221:SF2">
    <property type="entry name" value="PROTEASE HTPX HOMOLOG"/>
    <property type="match status" value="1"/>
</dbReference>
<dbReference type="STRING" id="301967.A6E15_13135"/>
<evidence type="ECO:0000313" key="14">
    <source>
        <dbReference type="Proteomes" id="UP000189370"/>
    </source>
</evidence>
<sequence>MSRPTPLQLGLWLRMAVAGILVGAAQLAVLALEFTVGGFVALFLLMALEGFLSFFFVLSLLFAGAFVCWLGVAIVIRRYYPDQTLSDRLAHDGTADAVEAIGETLLSAEAIANWPKILGLLGGVALGSFVGFAFTEAVAWRSIVDPLSAAAAVGVLVVLAHVAWIVYSERTDDAAALRDIEGVVRVLDRPDETLEERRTAVQRRVDRLAKQADLPALTVRLGVSSTPTAATVGYQAGASTIVISEGLLEAVDDRELDAVLAHELAHAKNRDAAVLTALSVPAASAAALIERYDFHPFVAVPCGAVIVLVRWSVAVVSRYREYVADRGAVAITGDPAALASALEKLDSDLEERPSNDLRKHRSTTAFSIVPPPWEEHRFFDRTRRFLHRRLFGTHPPTARRIERLRARC</sequence>
<feature type="transmembrane region" description="Helical" evidence="11">
    <location>
        <begin position="117"/>
        <end position="135"/>
    </location>
</feature>
<evidence type="ECO:0000256" key="1">
    <source>
        <dbReference type="ARBA" id="ARBA00022475"/>
    </source>
</evidence>
<keyword evidence="7 11" id="KW-1133">Transmembrane helix</keyword>
<evidence type="ECO:0000256" key="7">
    <source>
        <dbReference type="ARBA" id="ARBA00022989"/>
    </source>
</evidence>
<dbReference type="CDD" id="cd07327">
    <property type="entry name" value="M48B_HtpX_like"/>
    <property type="match status" value="1"/>
</dbReference>
<evidence type="ECO:0000256" key="11">
    <source>
        <dbReference type="SAM" id="Phobius"/>
    </source>
</evidence>
<evidence type="ECO:0000256" key="3">
    <source>
        <dbReference type="ARBA" id="ARBA00022692"/>
    </source>
</evidence>
<feature type="transmembrane region" description="Helical" evidence="11">
    <location>
        <begin position="295"/>
        <end position="316"/>
    </location>
</feature>
<dbReference type="AlphaFoldDB" id="A0A1S8AYC7"/>
<feature type="transmembrane region" description="Helical" evidence="11">
    <location>
        <begin position="147"/>
        <end position="167"/>
    </location>
</feature>
<gene>
    <name evidence="13" type="ORF">A6E15_13135</name>
</gene>
<evidence type="ECO:0000256" key="6">
    <source>
        <dbReference type="ARBA" id="ARBA00022833"/>
    </source>
</evidence>
<evidence type="ECO:0000259" key="12">
    <source>
        <dbReference type="Pfam" id="PF01435"/>
    </source>
</evidence>
<dbReference type="Gene3D" id="3.30.2010.10">
    <property type="entry name" value="Metalloproteases ('zincins'), catalytic domain"/>
    <property type="match status" value="1"/>
</dbReference>
<comment type="caution">
    <text evidence="13">The sequence shown here is derived from an EMBL/GenBank/DDBJ whole genome shotgun (WGS) entry which is preliminary data.</text>
</comment>
<dbReference type="GO" id="GO:0006508">
    <property type="term" value="P:proteolysis"/>
    <property type="evidence" value="ECO:0007669"/>
    <property type="project" value="UniProtKB-KW"/>
</dbReference>
<accession>A0A1S8AYC7</accession>
<protein>
    <submittedName>
        <fullName evidence="13">Peptidase M48</fullName>
    </submittedName>
</protein>
<dbReference type="InterPro" id="IPR050083">
    <property type="entry name" value="HtpX_protease"/>
</dbReference>
<dbReference type="Pfam" id="PF01435">
    <property type="entry name" value="Peptidase_M48"/>
    <property type="match status" value="1"/>
</dbReference>
<organism evidence="13 14">
    <name type="scientific">Natrinema saccharevitans</name>
    <dbReference type="NCBI Taxonomy" id="301967"/>
    <lineage>
        <taxon>Archaea</taxon>
        <taxon>Methanobacteriati</taxon>
        <taxon>Methanobacteriota</taxon>
        <taxon>Stenosarchaea group</taxon>
        <taxon>Halobacteria</taxon>
        <taxon>Halobacteriales</taxon>
        <taxon>Natrialbaceae</taxon>
        <taxon>Natrinema</taxon>
    </lineage>
</organism>
<keyword evidence="1" id="KW-1003">Cell membrane</keyword>
<comment type="similarity">
    <text evidence="10">Belongs to the peptidase M48 family.</text>
</comment>
<dbReference type="OrthoDB" id="28389at2157"/>
<keyword evidence="6 10" id="KW-0862">Zinc</keyword>
<dbReference type="GO" id="GO:0046872">
    <property type="term" value="F:metal ion binding"/>
    <property type="evidence" value="ECO:0007669"/>
    <property type="project" value="UniProtKB-KW"/>
</dbReference>
<evidence type="ECO:0000256" key="10">
    <source>
        <dbReference type="RuleBase" id="RU003983"/>
    </source>
</evidence>
<keyword evidence="5 10" id="KW-0378">Hydrolase</keyword>
<dbReference type="Proteomes" id="UP000189370">
    <property type="component" value="Unassembled WGS sequence"/>
</dbReference>
<evidence type="ECO:0000256" key="2">
    <source>
        <dbReference type="ARBA" id="ARBA00022670"/>
    </source>
</evidence>
<evidence type="ECO:0000256" key="9">
    <source>
        <dbReference type="ARBA" id="ARBA00023136"/>
    </source>
</evidence>